<evidence type="ECO:0000313" key="3">
    <source>
        <dbReference type="Proteomes" id="UP000191110"/>
    </source>
</evidence>
<accession>A0A1T2L7A2</accession>
<dbReference type="OrthoDB" id="5562925at2"/>
<sequence length="263" mass="30521">MSDTTDKKIVEAMSASHDLNTGVETSHRFALLTVPRSGSWLLSKMMERTGLAGAPDEYLNIRNIRAYANINSIKDVVIKSYLQELERRRTSANGTFGLKLHWDQFADVFSNKDKVIIQEGLDFLQEMDVLIRLYRRDKLSQAISNFIAMKTDEWMVTHDSNGQNSTRDVEVLFDPIAITNELKWMVWQERMWIEFLQRHKLSYESICYEELVADYEGESRRVLTLIGVDESVPVPEQQLKRQANELNARLRSEYLCYLGLSDQ</sequence>
<dbReference type="RefSeq" id="WP_078483092.1">
    <property type="nucleotide sequence ID" value="NZ_MPRL01000015.1"/>
</dbReference>
<comment type="caution">
    <text evidence="2">The sequence shown here is derived from an EMBL/GenBank/DDBJ whole genome shotgun (WGS) entry which is preliminary data.</text>
</comment>
<dbReference type="InterPro" id="IPR024628">
    <property type="entry name" value="Sulfotransferase_Stf0_dom"/>
</dbReference>
<dbReference type="AlphaFoldDB" id="A0A1T2L7A2"/>
<keyword evidence="3" id="KW-1185">Reference proteome</keyword>
<dbReference type="Proteomes" id="UP000191110">
    <property type="component" value="Unassembled WGS sequence"/>
</dbReference>
<reference evidence="2 3" key="1">
    <citation type="submission" date="2016-11" db="EMBL/GenBank/DDBJ databases">
        <title>Mixed transmission modes and dynamic genome evolution in an obligate animal-bacterial symbiosis.</title>
        <authorList>
            <person name="Russell S.L."/>
            <person name="Corbett-Detig R.B."/>
            <person name="Cavanaugh C.M."/>
        </authorList>
    </citation>
    <scope>NUCLEOTIDE SEQUENCE [LARGE SCALE GENOMIC DNA]</scope>
    <source>
        <strain evidence="2">Sveles-Q1</strain>
    </source>
</reference>
<dbReference type="InterPro" id="IPR027417">
    <property type="entry name" value="P-loop_NTPase"/>
</dbReference>
<organism evidence="2 3">
    <name type="scientific">Solemya pervernicosa gill symbiont</name>
    <dbReference type="NCBI Taxonomy" id="642797"/>
    <lineage>
        <taxon>Bacteria</taxon>
        <taxon>Pseudomonadati</taxon>
        <taxon>Pseudomonadota</taxon>
        <taxon>Gammaproteobacteria</taxon>
        <taxon>sulfur-oxidizing symbionts</taxon>
    </lineage>
</organism>
<name>A0A1T2L7A2_9GAMM</name>
<dbReference type="SUPFAM" id="SSF52540">
    <property type="entry name" value="P-loop containing nucleoside triphosphate hydrolases"/>
    <property type="match status" value="1"/>
</dbReference>
<dbReference type="EMBL" id="MPRL01000015">
    <property type="protein sequence ID" value="OOZ40989.1"/>
    <property type="molecule type" value="Genomic_DNA"/>
</dbReference>
<gene>
    <name evidence="2" type="ORF">BOW53_05540</name>
</gene>
<proteinExistence type="predicted"/>
<feature type="domain" description="Sulphotransferase Stf0" evidence="1">
    <location>
        <begin position="31"/>
        <end position="247"/>
    </location>
</feature>
<protein>
    <recommendedName>
        <fullName evidence="1">Sulphotransferase Stf0 domain-containing protein</fullName>
    </recommendedName>
</protein>
<dbReference type="Gene3D" id="3.40.50.300">
    <property type="entry name" value="P-loop containing nucleotide triphosphate hydrolases"/>
    <property type="match status" value="1"/>
</dbReference>
<evidence type="ECO:0000313" key="2">
    <source>
        <dbReference type="EMBL" id="OOZ40989.1"/>
    </source>
</evidence>
<dbReference type="Pfam" id="PF09037">
    <property type="entry name" value="Sulphotransf"/>
    <property type="match status" value="1"/>
</dbReference>
<evidence type="ECO:0000259" key="1">
    <source>
        <dbReference type="Pfam" id="PF09037"/>
    </source>
</evidence>